<protein>
    <submittedName>
        <fullName evidence="1">Uncharacterized protein</fullName>
    </submittedName>
</protein>
<evidence type="ECO:0000313" key="1">
    <source>
        <dbReference type="EMBL" id="KAK3725929.1"/>
    </source>
</evidence>
<comment type="caution">
    <text evidence="1">The sequence shown here is derived from an EMBL/GenBank/DDBJ whole genome shotgun (WGS) entry which is preliminary data.</text>
</comment>
<name>A0ACC3NZG7_9PEZI</name>
<proteinExistence type="predicted"/>
<evidence type="ECO:0000313" key="2">
    <source>
        <dbReference type="Proteomes" id="UP001281147"/>
    </source>
</evidence>
<organism evidence="1 2">
    <name type="scientific">Vermiconidia calcicola</name>
    <dbReference type="NCBI Taxonomy" id="1690605"/>
    <lineage>
        <taxon>Eukaryota</taxon>
        <taxon>Fungi</taxon>
        <taxon>Dikarya</taxon>
        <taxon>Ascomycota</taxon>
        <taxon>Pezizomycotina</taxon>
        <taxon>Dothideomycetes</taxon>
        <taxon>Dothideomycetidae</taxon>
        <taxon>Mycosphaerellales</taxon>
        <taxon>Extremaceae</taxon>
        <taxon>Vermiconidia</taxon>
    </lineage>
</organism>
<sequence length="542" mass="62884">MTRAWRASCEAPLRTTWSNIALKQYCNPVRSAYRSINQQGSRKAELQLSASDNRDYAKLLQDHAIDYEFYKAIKQARNRDEWRRLAARDKFGLMQCILDALDGDMSESTATCRGCFNQEPYLSPEHYMLCRECYNAYCEEYMIKNFGGESYLKSLHVDPACRTLRGNYLSSLDPWLGREIVNGRHYYPKPMASIIIQMMFGSTTTFSSLEYTVSTLPAGTIQALKVRFEAVTGVVKEIIAQADGRRFGEHRSVEDLSQFGFVPSFFKEFDKSTKTDVRRLKFMEDAFVVTSRMYDTAPQVALDWPVDWRRATAAWFWQIRNVAHNRLHQTFAIQPVKEWRHWFNTSNKLEEFACSQATAQTYSQIIHGCALDNAAALPNPVKLRNFTYFRFKASIEVYILKEYPKYITQTCMDLLAVVSGEKDAFALFVRIMMVWLSPWASAWVGDPDMMCCDQVPEYPKEWCRDMSKHFWNHFARDPAIGPVAGSPTILDALNQWAFKRRVMIPEKFVQKMNRLPKFLQLFAANQLIPLKENDPRWRQPGT</sequence>
<accession>A0ACC3NZG7</accession>
<dbReference type="EMBL" id="JAUTXU010000001">
    <property type="protein sequence ID" value="KAK3725929.1"/>
    <property type="molecule type" value="Genomic_DNA"/>
</dbReference>
<keyword evidence="2" id="KW-1185">Reference proteome</keyword>
<dbReference type="Proteomes" id="UP001281147">
    <property type="component" value="Unassembled WGS sequence"/>
</dbReference>
<reference evidence="1" key="1">
    <citation type="submission" date="2023-07" db="EMBL/GenBank/DDBJ databases">
        <title>Black Yeasts Isolated from many extreme environments.</title>
        <authorList>
            <person name="Coleine C."/>
            <person name="Stajich J.E."/>
            <person name="Selbmann L."/>
        </authorList>
    </citation>
    <scope>NUCLEOTIDE SEQUENCE</scope>
    <source>
        <strain evidence="1">CCFEE 5714</strain>
    </source>
</reference>
<gene>
    <name evidence="1" type="ORF">LTR37_000077</name>
</gene>